<proteinExistence type="predicted"/>
<reference evidence="4" key="1">
    <citation type="journal article" date="2019" name="Int. J. Syst. Evol. Microbiol.">
        <title>The Global Catalogue of Microorganisms (GCM) 10K type strain sequencing project: providing services to taxonomists for standard genome sequencing and annotation.</title>
        <authorList>
            <consortium name="The Broad Institute Genomics Platform"/>
            <consortium name="The Broad Institute Genome Sequencing Center for Infectious Disease"/>
            <person name="Wu L."/>
            <person name="Ma J."/>
        </authorList>
    </citation>
    <scope>NUCLEOTIDE SEQUENCE [LARGE SCALE GENOMIC DNA]</scope>
    <source>
        <strain evidence="4">CGMCC 4.7643</strain>
    </source>
</reference>
<feature type="transmembrane region" description="Helical" evidence="2">
    <location>
        <begin position="6"/>
        <end position="23"/>
    </location>
</feature>
<evidence type="ECO:0000313" key="4">
    <source>
        <dbReference type="Proteomes" id="UP001597419"/>
    </source>
</evidence>
<dbReference type="Proteomes" id="UP001597419">
    <property type="component" value="Unassembled WGS sequence"/>
</dbReference>
<keyword evidence="2" id="KW-1133">Transmembrane helix</keyword>
<feature type="coiled-coil region" evidence="1">
    <location>
        <begin position="95"/>
        <end position="126"/>
    </location>
</feature>
<organism evidence="3 4">
    <name type="scientific">Amycolatopsis samaneae</name>
    <dbReference type="NCBI Taxonomy" id="664691"/>
    <lineage>
        <taxon>Bacteria</taxon>
        <taxon>Bacillati</taxon>
        <taxon>Actinomycetota</taxon>
        <taxon>Actinomycetes</taxon>
        <taxon>Pseudonocardiales</taxon>
        <taxon>Pseudonocardiaceae</taxon>
        <taxon>Amycolatopsis</taxon>
    </lineage>
</organism>
<evidence type="ECO:0000256" key="2">
    <source>
        <dbReference type="SAM" id="Phobius"/>
    </source>
</evidence>
<gene>
    <name evidence="3" type="ORF">ACFSYJ_35965</name>
</gene>
<keyword evidence="4" id="KW-1185">Reference proteome</keyword>
<evidence type="ECO:0000313" key="3">
    <source>
        <dbReference type="EMBL" id="MFD2464061.1"/>
    </source>
</evidence>
<dbReference type="Pfam" id="PF10066">
    <property type="entry name" value="DUF2304"/>
    <property type="match status" value="1"/>
</dbReference>
<protein>
    <submittedName>
        <fullName evidence="3">DUF2304 domain-containing protein</fullName>
    </submittedName>
</protein>
<comment type="caution">
    <text evidence="3">The sequence shown here is derived from an EMBL/GenBank/DDBJ whole genome shotgun (WGS) entry which is preliminary data.</text>
</comment>
<sequence>MDGWRILSIVVAGLVLFVVLEMMRRRKLREKYAGVWLIVSVGVVVLAVVPQAAEFLAKITGVVTPSNFVFLLAGVVLALVALHLSTEVGHLEEEVRTSVEEIALLRCELEDAKKELEGRIAELEARTSAPDDVKGLPEADAVAKASSVRAR</sequence>
<dbReference type="RefSeq" id="WP_345395982.1">
    <property type="nucleotide sequence ID" value="NZ_BAABHG010000007.1"/>
</dbReference>
<keyword evidence="2" id="KW-0472">Membrane</keyword>
<dbReference type="InterPro" id="IPR019277">
    <property type="entry name" value="DUF2304"/>
</dbReference>
<accession>A0ABW5GTC9</accession>
<evidence type="ECO:0000256" key="1">
    <source>
        <dbReference type="SAM" id="Coils"/>
    </source>
</evidence>
<keyword evidence="2" id="KW-0812">Transmembrane</keyword>
<dbReference type="EMBL" id="JBHUKU010000023">
    <property type="protein sequence ID" value="MFD2464061.1"/>
    <property type="molecule type" value="Genomic_DNA"/>
</dbReference>
<name>A0ABW5GTC9_9PSEU</name>
<feature type="transmembrane region" description="Helical" evidence="2">
    <location>
        <begin position="59"/>
        <end position="82"/>
    </location>
</feature>
<keyword evidence="1" id="KW-0175">Coiled coil</keyword>
<feature type="transmembrane region" description="Helical" evidence="2">
    <location>
        <begin position="35"/>
        <end position="53"/>
    </location>
</feature>